<dbReference type="HAMAP" id="MF_01477">
    <property type="entry name" value="Iojap_RsfS"/>
    <property type="match status" value="1"/>
</dbReference>
<protein>
    <recommendedName>
        <fullName evidence="2">Ribosomal silencing factor RsfS</fullName>
    </recommendedName>
</protein>
<accession>A0ABV4UJF2</accession>
<evidence type="ECO:0000256" key="1">
    <source>
        <dbReference type="ARBA" id="ARBA00010574"/>
    </source>
</evidence>
<comment type="subunit">
    <text evidence="2">Interacts with ribosomal protein uL14 (rplN).</text>
</comment>
<evidence type="ECO:0000313" key="5">
    <source>
        <dbReference type="Proteomes" id="UP001575652"/>
    </source>
</evidence>
<comment type="subcellular location">
    <subcellularLocation>
        <location evidence="2">Cytoplasm</location>
    </subcellularLocation>
</comment>
<evidence type="ECO:0000256" key="2">
    <source>
        <dbReference type="HAMAP-Rule" id="MF_01477"/>
    </source>
</evidence>
<dbReference type="InterPro" id="IPR004394">
    <property type="entry name" value="Iojap/RsfS/C7orf30"/>
</dbReference>
<name>A0ABV4UJF2_9MICC</name>
<comment type="caution">
    <text evidence="4">The sequence shown here is derived from an EMBL/GenBank/DDBJ whole genome shotgun (WGS) entry which is preliminary data.</text>
</comment>
<dbReference type="InterPro" id="IPR043519">
    <property type="entry name" value="NT_sf"/>
</dbReference>
<comment type="similarity">
    <text evidence="1 2">Belongs to the Iojap/RsfS family.</text>
</comment>
<proteinExistence type="inferred from homology"/>
<dbReference type="Pfam" id="PF02410">
    <property type="entry name" value="RsfS"/>
    <property type="match status" value="1"/>
</dbReference>
<evidence type="ECO:0000256" key="3">
    <source>
        <dbReference type="SAM" id="MobiDB-lite"/>
    </source>
</evidence>
<keyword evidence="2" id="KW-0963">Cytoplasm</keyword>
<dbReference type="Gene3D" id="3.30.460.10">
    <property type="entry name" value="Beta Polymerase, domain 2"/>
    <property type="match status" value="1"/>
</dbReference>
<dbReference type="EMBL" id="JBHDLJ010000001">
    <property type="protein sequence ID" value="MFB0833021.1"/>
    <property type="molecule type" value="Genomic_DNA"/>
</dbReference>
<sequence>MTATDHSLDIIRIAALAAADKLAEDLVALDVSDRLGITDAFLIASASSERQVNAIVDGIEKALGEQLELRPVRREGRGEGRWVLLDYLDVVIHVQHVEDRVFYALDRLWSDCPLIELPTTGEPASAATGAAAAEPAQTVGGDARDGAPAAETAETAEGAPADSPEPGQR</sequence>
<dbReference type="NCBIfam" id="TIGR00090">
    <property type="entry name" value="rsfS_iojap_ybeB"/>
    <property type="match status" value="1"/>
</dbReference>
<dbReference type="RefSeq" id="WP_373970193.1">
    <property type="nucleotide sequence ID" value="NZ_JBHDLJ010000001.1"/>
</dbReference>
<comment type="function">
    <text evidence="2">Functions as a ribosomal silencing factor. Interacts with ribosomal protein uL14 (rplN), blocking formation of intersubunit bridge B8. Prevents association of the 30S and 50S ribosomal subunits and the formation of functional ribosomes, thus repressing translation.</text>
</comment>
<feature type="region of interest" description="Disordered" evidence="3">
    <location>
        <begin position="122"/>
        <end position="169"/>
    </location>
</feature>
<gene>
    <name evidence="2 4" type="primary">rsfS</name>
    <name evidence="4" type="ORF">ACETWP_00290</name>
</gene>
<keyword evidence="2" id="KW-0810">Translation regulation</keyword>
<dbReference type="PANTHER" id="PTHR21043:SF0">
    <property type="entry name" value="MITOCHONDRIAL ASSEMBLY OF RIBOSOMAL LARGE SUBUNIT PROTEIN 1"/>
    <property type="match status" value="1"/>
</dbReference>
<feature type="compositionally biased region" description="Low complexity" evidence="3">
    <location>
        <begin position="122"/>
        <end position="136"/>
    </location>
</feature>
<dbReference type="Proteomes" id="UP001575652">
    <property type="component" value="Unassembled WGS sequence"/>
</dbReference>
<organism evidence="4 5">
    <name type="scientific">Arthrobacter halodurans</name>
    <dbReference type="NCBI Taxonomy" id="516699"/>
    <lineage>
        <taxon>Bacteria</taxon>
        <taxon>Bacillati</taxon>
        <taxon>Actinomycetota</taxon>
        <taxon>Actinomycetes</taxon>
        <taxon>Micrococcales</taxon>
        <taxon>Micrococcaceae</taxon>
        <taxon>Arthrobacter</taxon>
    </lineage>
</organism>
<evidence type="ECO:0000313" key="4">
    <source>
        <dbReference type="EMBL" id="MFB0833021.1"/>
    </source>
</evidence>
<keyword evidence="5" id="KW-1185">Reference proteome</keyword>
<dbReference type="PANTHER" id="PTHR21043">
    <property type="entry name" value="IOJAP SUPERFAMILY ORTHOLOG"/>
    <property type="match status" value="1"/>
</dbReference>
<dbReference type="SUPFAM" id="SSF81301">
    <property type="entry name" value="Nucleotidyltransferase"/>
    <property type="match status" value="1"/>
</dbReference>
<reference evidence="4 5" key="1">
    <citation type="submission" date="2024-09" db="EMBL/GenBank/DDBJ databases">
        <authorList>
            <person name="Salinas-Garcia M.A."/>
            <person name="Prieme A."/>
        </authorList>
    </citation>
    <scope>NUCLEOTIDE SEQUENCE [LARGE SCALE GENOMIC DNA]</scope>
    <source>
        <strain evidence="4 5">DSM 21081</strain>
    </source>
</reference>
<feature type="compositionally biased region" description="Low complexity" evidence="3">
    <location>
        <begin position="146"/>
        <end position="161"/>
    </location>
</feature>
<keyword evidence="2" id="KW-0678">Repressor</keyword>